<accession>A0AA35WNJ8</accession>
<dbReference type="PANTHER" id="PTHR33602">
    <property type="entry name" value="REGULATORY PROTEIN RECX FAMILY PROTEIN"/>
    <property type="match status" value="1"/>
</dbReference>
<reference evidence="8" key="1">
    <citation type="submission" date="2023-03" db="EMBL/GenBank/DDBJ databases">
        <authorList>
            <person name="Steffen K."/>
            <person name="Cardenas P."/>
        </authorList>
    </citation>
    <scope>NUCLEOTIDE SEQUENCE</scope>
</reference>
<proteinExistence type="inferred from homology"/>
<dbReference type="Pfam" id="PF21982">
    <property type="entry name" value="RecX_HTH1"/>
    <property type="match status" value="1"/>
</dbReference>
<dbReference type="Pfam" id="PF02631">
    <property type="entry name" value="RecX_HTH2"/>
    <property type="match status" value="1"/>
</dbReference>
<evidence type="ECO:0000313" key="8">
    <source>
        <dbReference type="EMBL" id="CAI8026994.1"/>
    </source>
</evidence>
<feature type="region of interest" description="Disordered" evidence="5">
    <location>
        <begin position="120"/>
        <end position="139"/>
    </location>
</feature>
<evidence type="ECO:0000259" key="7">
    <source>
        <dbReference type="Pfam" id="PF21982"/>
    </source>
</evidence>
<name>A0AA35WNJ8_GEOBA</name>
<dbReference type="GO" id="GO:0006282">
    <property type="term" value="P:regulation of DNA repair"/>
    <property type="evidence" value="ECO:0007669"/>
    <property type="project" value="InterPro"/>
</dbReference>
<dbReference type="InterPro" id="IPR053926">
    <property type="entry name" value="RecX_HTH_1st"/>
</dbReference>
<evidence type="ECO:0000256" key="1">
    <source>
        <dbReference type="ARBA" id="ARBA00004496"/>
    </source>
</evidence>
<dbReference type="InterPro" id="IPR053924">
    <property type="entry name" value="RecX_HTH_2nd"/>
</dbReference>
<organism evidence="8 9">
    <name type="scientific">Geodia barretti</name>
    <name type="common">Barrett's horny sponge</name>
    <dbReference type="NCBI Taxonomy" id="519541"/>
    <lineage>
        <taxon>Eukaryota</taxon>
        <taxon>Metazoa</taxon>
        <taxon>Porifera</taxon>
        <taxon>Demospongiae</taxon>
        <taxon>Heteroscleromorpha</taxon>
        <taxon>Tetractinellida</taxon>
        <taxon>Astrophorina</taxon>
        <taxon>Geodiidae</taxon>
        <taxon>Geodia</taxon>
    </lineage>
</organism>
<dbReference type="AlphaFoldDB" id="A0AA35WNJ8"/>
<dbReference type="InterPro" id="IPR003783">
    <property type="entry name" value="Regulatory_RecX"/>
</dbReference>
<evidence type="ECO:0000256" key="5">
    <source>
        <dbReference type="SAM" id="MobiDB-lite"/>
    </source>
</evidence>
<comment type="similarity">
    <text evidence="2">Belongs to the RecX family.</text>
</comment>
<evidence type="ECO:0000256" key="3">
    <source>
        <dbReference type="ARBA" id="ARBA00018111"/>
    </source>
</evidence>
<dbReference type="InterPro" id="IPR036388">
    <property type="entry name" value="WH-like_DNA-bd_sf"/>
</dbReference>
<feature type="domain" description="RecX second three-helical" evidence="6">
    <location>
        <begin position="66"/>
        <end position="106"/>
    </location>
</feature>
<evidence type="ECO:0000256" key="2">
    <source>
        <dbReference type="ARBA" id="ARBA00009695"/>
    </source>
</evidence>
<keyword evidence="4" id="KW-0963">Cytoplasm</keyword>
<comment type="caution">
    <text evidence="8">The sequence shown here is derived from an EMBL/GenBank/DDBJ whole genome shotgun (WGS) entry which is preliminary data.</text>
</comment>
<dbReference type="EMBL" id="CASHTH010002254">
    <property type="protein sequence ID" value="CAI8026994.1"/>
    <property type="molecule type" value="Genomic_DNA"/>
</dbReference>
<dbReference type="GO" id="GO:0005737">
    <property type="term" value="C:cytoplasm"/>
    <property type="evidence" value="ECO:0007669"/>
    <property type="project" value="UniProtKB-SubCell"/>
</dbReference>
<dbReference type="PANTHER" id="PTHR33602:SF1">
    <property type="entry name" value="REGULATORY PROTEIN RECX FAMILY PROTEIN"/>
    <property type="match status" value="1"/>
</dbReference>
<feature type="domain" description="RecX first three-helical" evidence="7">
    <location>
        <begin position="21"/>
        <end position="57"/>
    </location>
</feature>
<keyword evidence="9" id="KW-1185">Reference proteome</keyword>
<sequence>MNDGPAIDLAIHLESNDFSRARSAALRLLSARSRSVAEMRERLGKKFASEAVEQTVALLTAEGLLNDAAFAQQWRQSRERRKPRSSRMIEHELKQLGIADDIIDGAPSRTTTLWMRLTGQSPSTQDAKQTTTALLSTVG</sequence>
<dbReference type="Gene3D" id="1.10.10.10">
    <property type="entry name" value="Winged helix-like DNA-binding domain superfamily/Winged helix DNA-binding domain"/>
    <property type="match status" value="2"/>
</dbReference>
<gene>
    <name evidence="8" type="ORF">GBAR_LOCUS15458</name>
</gene>
<evidence type="ECO:0000259" key="6">
    <source>
        <dbReference type="Pfam" id="PF02631"/>
    </source>
</evidence>
<protein>
    <recommendedName>
        <fullName evidence="3">Regulatory protein RecX</fullName>
    </recommendedName>
</protein>
<comment type="subcellular location">
    <subcellularLocation>
        <location evidence="1">Cytoplasm</location>
    </subcellularLocation>
</comment>
<evidence type="ECO:0000256" key="4">
    <source>
        <dbReference type="ARBA" id="ARBA00022490"/>
    </source>
</evidence>
<dbReference type="Proteomes" id="UP001174909">
    <property type="component" value="Unassembled WGS sequence"/>
</dbReference>
<evidence type="ECO:0000313" key="9">
    <source>
        <dbReference type="Proteomes" id="UP001174909"/>
    </source>
</evidence>